<proteinExistence type="predicted"/>
<organism evidence="3 4">
    <name type="scientific">Camelimonas fluminis</name>
    <dbReference type="NCBI Taxonomy" id="1576911"/>
    <lineage>
        <taxon>Bacteria</taxon>
        <taxon>Pseudomonadati</taxon>
        <taxon>Pseudomonadota</taxon>
        <taxon>Alphaproteobacteria</taxon>
        <taxon>Hyphomicrobiales</taxon>
        <taxon>Chelatococcaceae</taxon>
        <taxon>Camelimonas</taxon>
    </lineage>
</organism>
<gene>
    <name evidence="3" type="ORF">ACFONL_19205</name>
</gene>
<accession>A0ABV7ULS6</accession>
<comment type="caution">
    <text evidence="3">The sequence shown here is derived from an EMBL/GenBank/DDBJ whole genome shotgun (WGS) entry which is preliminary data.</text>
</comment>
<dbReference type="RefSeq" id="WP_191319226.1">
    <property type="nucleotide sequence ID" value="NZ_BNCG01000007.1"/>
</dbReference>
<dbReference type="SUPFAM" id="SSF46689">
    <property type="entry name" value="Homeodomain-like"/>
    <property type="match status" value="1"/>
</dbReference>
<sequence length="233" mass="25824">MNTLPVRNVLNAGMLEGFAATGMRPAHQARSRELVIRLFNEGLALLNDVDFDGLSIETLCHRTGSTVGAFYSRFENKDAFVNALQRIVVVGARREIYANYENASWETLDQLIGAVARGAALWYRRHEGLVRASLRRANGERDMWTPLRELGELNISCALPRILTFLPPQAHDGAVDRIRLAFQMLFGTLNNIVQVNPGPFTLEDRRTAPFIAEAMTGFIRAGDRRADGAGPTG</sequence>
<evidence type="ECO:0000256" key="1">
    <source>
        <dbReference type="ARBA" id="ARBA00023125"/>
    </source>
</evidence>
<feature type="domain" description="HTH tetR-type" evidence="2">
    <location>
        <begin position="42"/>
        <end position="84"/>
    </location>
</feature>
<dbReference type="Proteomes" id="UP001595704">
    <property type="component" value="Unassembled WGS sequence"/>
</dbReference>
<dbReference type="InterPro" id="IPR001647">
    <property type="entry name" value="HTH_TetR"/>
</dbReference>
<protein>
    <submittedName>
        <fullName evidence="3">TetR/AcrR family transcriptional regulator</fullName>
    </submittedName>
</protein>
<keyword evidence="1" id="KW-0238">DNA-binding</keyword>
<evidence type="ECO:0000259" key="2">
    <source>
        <dbReference type="Pfam" id="PF00440"/>
    </source>
</evidence>
<dbReference type="Pfam" id="PF00440">
    <property type="entry name" value="TetR_N"/>
    <property type="match status" value="1"/>
</dbReference>
<dbReference type="EMBL" id="JBHRYC010000093">
    <property type="protein sequence ID" value="MFC3639471.1"/>
    <property type="molecule type" value="Genomic_DNA"/>
</dbReference>
<name>A0ABV7ULS6_9HYPH</name>
<reference evidence="4" key="1">
    <citation type="journal article" date="2019" name="Int. J. Syst. Evol. Microbiol.">
        <title>The Global Catalogue of Microorganisms (GCM) 10K type strain sequencing project: providing services to taxonomists for standard genome sequencing and annotation.</title>
        <authorList>
            <consortium name="The Broad Institute Genomics Platform"/>
            <consortium name="The Broad Institute Genome Sequencing Center for Infectious Disease"/>
            <person name="Wu L."/>
            <person name="Ma J."/>
        </authorList>
    </citation>
    <scope>NUCLEOTIDE SEQUENCE [LARGE SCALE GENOMIC DNA]</scope>
    <source>
        <strain evidence="4">KCTC 42282</strain>
    </source>
</reference>
<dbReference type="InterPro" id="IPR009057">
    <property type="entry name" value="Homeodomain-like_sf"/>
</dbReference>
<dbReference type="Gene3D" id="1.10.357.10">
    <property type="entry name" value="Tetracycline Repressor, domain 2"/>
    <property type="match status" value="1"/>
</dbReference>
<evidence type="ECO:0000313" key="3">
    <source>
        <dbReference type="EMBL" id="MFC3639471.1"/>
    </source>
</evidence>
<evidence type="ECO:0000313" key="4">
    <source>
        <dbReference type="Proteomes" id="UP001595704"/>
    </source>
</evidence>
<keyword evidence="4" id="KW-1185">Reference proteome</keyword>